<dbReference type="OrthoDB" id="853387at2"/>
<keyword evidence="2" id="KW-1185">Reference proteome</keyword>
<dbReference type="EMBL" id="CP029187">
    <property type="protein sequence ID" value="AWI25637.1"/>
    <property type="molecule type" value="Genomic_DNA"/>
</dbReference>
<dbReference type="RefSeq" id="WP_108903423.1">
    <property type="nucleotide sequence ID" value="NZ_CP029187.1"/>
</dbReference>
<gene>
    <name evidence="1" type="ORF">HYN49_06855</name>
</gene>
<evidence type="ECO:0000313" key="2">
    <source>
        <dbReference type="Proteomes" id="UP000244937"/>
    </source>
</evidence>
<dbReference type="KEGG" id="fpal:HYN49_06855"/>
<protein>
    <submittedName>
        <fullName evidence="1">Uncharacterized protein</fullName>
    </submittedName>
</protein>
<name>A0A2S1SH11_9FLAO</name>
<sequence length="88" mass="9938">MIHQLKPSILVETPLGTGQAIFLIDYGMHQNTCWVVALQKDGVIKHFDCNDVILSTNYTYGMNLRKNKFVEKQKQAPESESNLSVIAD</sequence>
<reference evidence="1 2" key="1">
    <citation type="submission" date="2018-05" db="EMBL/GenBank/DDBJ databases">
        <title>Genome sequencing of Flavobacterium sp. HYN0049.</title>
        <authorList>
            <person name="Yi H."/>
            <person name="Baek C."/>
        </authorList>
    </citation>
    <scope>NUCLEOTIDE SEQUENCE [LARGE SCALE GENOMIC DNA]</scope>
    <source>
        <strain evidence="1 2">HYN0049</strain>
    </source>
</reference>
<evidence type="ECO:0000313" key="1">
    <source>
        <dbReference type="EMBL" id="AWI25637.1"/>
    </source>
</evidence>
<dbReference type="AlphaFoldDB" id="A0A2S1SH11"/>
<dbReference type="Proteomes" id="UP000244937">
    <property type="component" value="Chromosome"/>
</dbReference>
<proteinExistence type="predicted"/>
<organism evidence="1 2">
    <name type="scientific">Flavobacterium pallidum</name>
    <dbReference type="NCBI Taxonomy" id="2172098"/>
    <lineage>
        <taxon>Bacteria</taxon>
        <taxon>Pseudomonadati</taxon>
        <taxon>Bacteroidota</taxon>
        <taxon>Flavobacteriia</taxon>
        <taxon>Flavobacteriales</taxon>
        <taxon>Flavobacteriaceae</taxon>
        <taxon>Flavobacterium</taxon>
    </lineage>
</organism>
<accession>A0A2S1SH11</accession>